<dbReference type="EMBL" id="ML122250">
    <property type="protein sequence ID" value="RPD66899.1"/>
    <property type="molecule type" value="Genomic_DNA"/>
</dbReference>
<evidence type="ECO:0000313" key="1">
    <source>
        <dbReference type="EMBL" id="RPD66899.1"/>
    </source>
</evidence>
<evidence type="ECO:0000313" key="2">
    <source>
        <dbReference type="Proteomes" id="UP000313359"/>
    </source>
</evidence>
<reference evidence="1" key="1">
    <citation type="journal article" date="2018" name="Genome Biol. Evol.">
        <title>Genomics and development of Lentinus tigrinus, a white-rot wood-decaying mushroom with dimorphic fruiting bodies.</title>
        <authorList>
            <person name="Wu B."/>
            <person name="Xu Z."/>
            <person name="Knudson A."/>
            <person name="Carlson A."/>
            <person name="Chen N."/>
            <person name="Kovaka S."/>
            <person name="LaButti K."/>
            <person name="Lipzen A."/>
            <person name="Pennachio C."/>
            <person name="Riley R."/>
            <person name="Schakwitz W."/>
            <person name="Umezawa K."/>
            <person name="Ohm R.A."/>
            <person name="Grigoriev I.V."/>
            <person name="Nagy L.G."/>
            <person name="Gibbons J."/>
            <person name="Hibbett D."/>
        </authorList>
    </citation>
    <scope>NUCLEOTIDE SEQUENCE [LARGE SCALE GENOMIC DNA]</scope>
    <source>
        <strain evidence="1">ALCF2SS1-6</strain>
    </source>
</reference>
<dbReference type="Proteomes" id="UP000313359">
    <property type="component" value="Unassembled WGS sequence"/>
</dbReference>
<name>A0A5C2SV19_9APHY</name>
<gene>
    <name evidence="1" type="ORF">L227DRAFT_8071</name>
</gene>
<dbReference type="AlphaFoldDB" id="A0A5C2SV19"/>
<keyword evidence="2" id="KW-1185">Reference proteome</keyword>
<accession>A0A5C2SV19</accession>
<organism evidence="1 2">
    <name type="scientific">Lentinus tigrinus ALCF2SS1-6</name>
    <dbReference type="NCBI Taxonomy" id="1328759"/>
    <lineage>
        <taxon>Eukaryota</taxon>
        <taxon>Fungi</taxon>
        <taxon>Dikarya</taxon>
        <taxon>Basidiomycota</taxon>
        <taxon>Agaricomycotina</taxon>
        <taxon>Agaricomycetes</taxon>
        <taxon>Polyporales</taxon>
        <taxon>Polyporaceae</taxon>
        <taxon>Lentinus</taxon>
    </lineage>
</organism>
<proteinExistence type="predicted"/>
<sequence length="280" mass="31036">MQFAVSKALDSRRTSFQHDKFVQLCMTLDTRAEALHNRACTTSAGHNNPTIRGPRYIKDTSVRNRFNAIPNDPVCQALPNHIASEWSGCGNAPEDLLVHLEGVDNNVFPGIGAHPMPQQVRADRLDFVGLPSNDQEPTPIIRPAVPRVQASHRIFERTSHIHLQGQLSRRNKHHIDVSRPIALQCIEALEAPGQPSVPLDCRHDEVLPDLLEPFRGNRWVDIGTSGGRVTRAGQTTMLATSGGSLRLVAPSRIRRLIVALVDIVRKAGSERCRLLPWKGQ</sequence>
<protein>
    <submittedName>
        <fullName evidence="1">Uncharacterized protein</fullName>
    </submittedName>
</protein>